<dbReference type="STRING" id="4540.A0A3L6RW16"/>
<sequence length="240" mass="26401">MKFRSSATVVTIAVITFFVLVLLCVLVNRWRSSSADADASAGGQQGFIRRRRRGLDPAAWPRSRSCRPHVTCPLCRANLENPVPPPVPLSSPETEPQAPEAVAVPVAVEDDEERKEEAVELEKLRCVRRAARMPWSRSTGHAVSTTVAAEVGDHERFTVRLSPRVREEVLKLRRLRHATSLVISLGGASDCAGSSTTCSVGGRPSCPGRRRGRGHRAAEKDRRGRKAWGLRQARDGRRAM</sequence>
<evidence type="ECO:0000256" key="2">
    <source>
        <dbReference type="SAM" id="Phobius"/>
    </source>
</evidence>
<comment type="caution">
    <text evidence="3">The sequence shown here is derived from an EMBL/GenBank/DDBJ whole genome shotgun (WGS) entry which is preliminary data.</text>
</comment>
<dbReference type="AlphaFoldDB" id="A0A3L6RW16"/>
<keyword evidence="2" id="KW-1133">Transmembrane helix</keyword>
<evidence type="ECO:0000256" key="1">
    <source>
        <dbReference type="SAM" id="MobiDB-lite"/>
    </source>
</evidence>
<protein>
    <submittedName>
        <fullName evidence="3">E3 ubiquitin-protein ligase</fullName>
    </submittedName>
</protein>
<proteinExistence type="predicted"/>
<organism evidence="3 4">
    <name type="scientific">Panicum miliaceum</name>
    <name type="common">Proso millet</name>
    <name type="synonym">Broomcorn millet</name>
    <dbReference type="NCBI Taxonomy" id="4540"/>
    <lineage>
        <taxon>Eukaryota</taxon>
        <taxon>Viridiplantae</taxon>
        <taxon>Streptophyta</taxon>
        <taxon>Embryophyta</taxon>
        <taxon>Tracheophyta</taxon>
        <taxon>Spermatophyta</taxon>
        <taxon>Magnoliopsida</taxon>
        <taxon>Liliopsida</taxon>
        <taxon>Poales</taxon>
        <taxon>Poaceae</taxon>
        <taxon>PACMAD clade</taxon>
        <taxon>Panicoideae</taxon>
        <taxon>Panicodae</taxon>
        <taxon>Paniceae</taxon>
        <taxon>Panicinae</taxon>
        <taxon>Panicum</taxon>
        <taxon>Panicum sect. Panicum</taxon>
    </lineage>
</organism>
<feature type="transmembrane region" description="Helical" evidence="2">
    <location>
        <begin position="6"/>
        <end position="27"/>
    </location>
</feature>
<keyword evidence="2" id="KW-0812">Transmembrane</keyword>
<name>A0A3L6RW16_PANMI</name>
<dbReference type="EMBL" id="PQIB02000007">
    <property type="protein sequence ID" value="RLN09968.1"/>
    <property type="molecule type" value="Genomic_DNA"/>
</dbReference>
<evidence type="ECO:0000313" key="3">
    <source>
        <dbReference type="EMBL" id="RLN09968.1"/>
    </source>
</evidence>
<feature type="region of interest" description="Disordered" evidence="1">
    <location>
        <begin position="193"/>
        <end position="240"/>
    </location>
</feature>
<dbReference type="Proteomes" id="UP000275267">
    <property type="component" value="Unassembled WGS sequence"/>
</dbReference>
<reference evidence="4" key="1">
    <citation type="journal article" date="2019" name="Nat. Commun.">
        <title>The genome of broomcorn millet.</title>
        <authorList>
            <person name="Zou C."/>
            <person name="Miki D."/>
            <person name="Li D."/>
            <person name="Tang Q."/>
            <person name="Xiao L."/>
            <person name="Rajput S."/>
            <person name="Deng P."/>
            <person name="Jia W."/>
            <person name="Huang R."/>
            <person name="Zhang M."/>
            <person name="Sun Y."/>
            <person name="Hu J."/>
            <person name="Fu X."/>
            <person name="Schnable P.S."/>
            <person name="Li F."/>
            <person name="Zhang H."/>
            <person name="Feng B."/>
            <person name="Zhu X."/>
            <person name="Liu R."/>
            <person name="Schnable J.C."/>
            <person name="Zhu J.-K."/>
            <person name="Zhang H."/>
        </authorList>
    </citation>
    <scope>NUCLEOTIDE SEQUENCE [LARGE SCALE GENOMIC DNA]</scope>
</reference>
<accession>A0A3L6RW16</accession>
<gene>
    <name evidence="3" type="ORF">C2845_PM11G08720</name>
</gene>
<keyword evidence="4" id="KW-1185">Reference proteome</keyword>
<evidence type="ECO:0000313" key="4">
    <source>
        <dbReference type="Proteomes" id="UP000275267"/>
    </source>
</evidence>
<keyword evidence="2" id="KW-0472">Membrane</keyword>